<organism evidence="1 2">
    <name type="scientific">Fonsecaea pedrosoi CBS 271.37</name>
    <dbReference type="NCBI Taxonomy" id="1442368"/>
    <lineage>
        <taxon>Eukaryota</taxon>
        <taxon>Fungi</taxon>
        <taxon>Dikarya</taxon>
        <taxon>Ascomycota</taxon>
        <taxon>Pezizomycotina</taxon>
        <taxon>Eurotiomycetes</taxon>
        <taxon>Chaetothyriomycetidae</taxon>
        <taxon>Chaetothyriales</taxon>
        <taxon>Herpotrichiellaceae</taxon>
        <taxon>Fonsecaea</taxon>
    </lineage>
</organism>
<sequence>MAPNESVKMHIIFDLYCKEHPTVDLGVIKYEVFKVKRKGDKFLFKQTKMNLPPITHAGAAITFAGGPHS</sequence>
<dbReference type="AlphaFoldDB" id="A0A0D2DWW2"/>
<dbReference type="Proteomes" id="UP000053029">
    <property type="component" value="Unassembled WGS sequence"/>
</dbReference>
<reference evidence="1 2" key="1">
    <citation type="submission" date="2015-01" db="EMBL/GenBank/DDBJ databases">
        <title>The Genome Sequence of Fonsecaea pedrosoi CBS 271.37.</title>
        <authorList>
            <consortium name="The Broad Institute Genomics Platform"/>
            <person name="Cuomo C."/>
            <person name="de Hoog S."/>
            <person name="Gorbushina A."/>
            <person name="Stielow B."/>
            <person name="Teixiera M."/>
            <person name="Abouelleil A."/>
            <person name="Chapman S.B."/>
            <person name="Priest M."/>
            <person name="Young S.K."/>
            <person name="Wortman J."/>
            <person name="Nusbaum C."/>
            <person name="Birren B."/>
        </authorList>
    </citation>
    <scope>NUCLEOTIDE SEQUENCE [LARGE SCALE GENOMIC DNA]</scope>
    <source>
        <strain evidence="1 2">CBS 271.37</strain>
    </source>
</reference>
<evidence type="ECO:0000313" key="2">
    <source>
        <dbReference type="Proteomes" id="UP000053029"/>
    </source>
</evidence>
<evidence type="ECO:0000313" key="1">
    <source>
        <dbReference type="EMBL" id="KIW82331.1"/>
    </source>
</evidence>
<dbReference type="RefSeq" id="XP_013286139.1">
    <property type="nucleotide sequence ID" value="XM_013430685.1"/>
</dbReference>
<keyword evidence="2" id="KW-1185">Reference proteome</keyword>
<gene>
    <name evidence="1" type="ORF">Z517_05358</name>
</gene>
<proteinExistence type="predicted"/>
<dbReference type="EMBL" id="KN846971">
    <property type="protein sequence ID" value="KIW82331.1"/>
    <property type="molecule type" value="Genomic_DNA"/>
</dbReference>
<name>A0A0D2DWW2_9EURO</name>
<dbReference type="VEuPathDB" id="FungiDB:Z517_05358"/>
<dbReference type="GeneID" id="25304848"/>
<protein>
    <submittedName>
        <fullName evidence="1">Uncharacterized protein</fullName>
    </submittedName>
</protein>
<accession>A0A0D2DWW2</accession>
<dbReference type="HOGENOM" id="CLU_2775964_0_0_1"/>